<dbReference type="SUPFAM" id="SSF143414">
    <property type="entry name" value="CcmK-like"/>
    <property type="match status" value="1"/>
</dbReference>
<dbReference type="PANTHER" id="PTHR33941:SF11">
    <property type="entry name" value="BACTERIAL MICROCOMPARTMENT SHELL PROTEIN PDUJ"/>
    <property type="match status" value="1"/>
</dbReference>
<comment type="similarity">
    <text evidence="3">Belongs to the bacterial microcompartments protein family.</text>
</comment>
<dbReference type="EMBL" id="PXZH01000003">
    <property type="protein sequence ID" value="RST89050.1"/>
    <property type="molecule type" value="Genomic_DNA"/>
</dbReference>
<dbReference type="Gene3D" id="3.30.70.1710">
    <property type="match status" value="1"/>
</dbReference>
<dbReference type="InterPro" id="IPR044872">
    <property type="entry name" value="CcmK/CsoS1_BMC"/>
</dbReference>
<dbReference type="AlphaFoldDB" id="A0A429Z5S5"/>
<dbReference type="PANTHER" id="PTHR33941">
    <property type="entry name" value="PROPANEDIOL UTILIZATION PROTEIN PDUA"/>
    <property type="match status" value="1"/>
</dbReference>
<evidence type="ECO:0000256" key="3">
    <source>
        <dbReference type="PROSITE-ProRule" id="PRU01278"/>
    </source>
</evidence>
<evidence type="ECO:0000313" key="6">
    <source>
        <dbReference type="Proteomes" id="UP000277864"/>
    </source>
</evidence>
<comment type="caution">
    <text evidence="5">The sequence shown here is derived from an EMBL/GenBank/DDBJ whole genome shotgun (WGS) entry which is preliminary data.</text>
</comment>
<dbReference type="Pfam" id="PF00936">
    <property type="entry name" value="BMC"/>
    <property type="match status" value="1"/>
</dbReference>
<organism evidence="5 6">
    <name type="scientific">Vagococcus humatus</name>
    <dbReference type="NCBI Taxonomy" id="1889241"/>
    <lineage>
        <taxon>Bacteria</taxon>
        <taxon>Bacillati</taxon>
        <taxon>Bacillota</taxon>
        <taxon>Bacilli</taxon>
        <taxon>Lactobacillales</taxon>
        <taxon>Enterococcaceae</taxon>
        <taxon>Vagococcus</taxon>
    </lineage>
</organism>
<accession>A0A429Z5S5</accession>
<dbReference type="PROSITE" id="PS51930">
    <property type="entry name" value="BMC_2"/>
    <property type="match status" value="1"/>
</dbReference>
<feature type="domain" description="BMC" evidence="4">
    <location>
        <begin position="3"/>
        <end position="88"/>
    </location>
</feature>
<evidence type="ECO:0000259" key="4">
    <source>
        <dbReference type="PROSITE" id="PS51930"/>
    </source>
</evidence>
<evidence type="ECO:0000313" key="5">
    <source>
        <dbReference type="EMBL" id="RST89050.1"/>
    </source>
</evidence>
<reference evidence="5 6" key="1">
    <citation type="submission" date="2018-03" db="EMBL/GenBank/DDBJ databases">
        <authorList>
            <person name="Gulvik C.A."/>
        </authorList>
    </citation>
    <scope>NUCLEOTIDE SEQUENCE [LARGE SCALE GENOMIC DNA]</scope>
    <source>
        <strain evidence="5 6">JCM 31581</strain>
    </source>
</reference>
<dbReference type="Proteomes" id="UP000277864">
    <property type="component" value="Unassembled WGS sequence"/>
</dbReference>
<evidence type="ECO:0000256" key="1">
    <source>
        <dbReference type="ARBA" id="ARBA00024322"/>
    </source>
</evidence>
<keyword evidence="2" id="KW-1283">Bacterial microcompartment</keyword>
<dbReference type="GO" id="GO:0031469">
    <property type="term" value="C:bacterial microcompartment"/>
    <property type="evidence" value="ECO:0007669"/>
    <property type="project" value="UniProtKB-SubCell"/>
</dbReference>
<dbReference type="RefSeq" id="WP_125943477.1">
    <property type="nucleotide sequence ID" value="NZ_PXZH01000003.1"/>
</dbReference>
<dbReference type="InterPro" id="IPR050575">
    <property type="entry name" value="BMC_shell"/>
</dbReference>
<dbReference type="InterPro" id="IPR000249">
    <property type="entry name" value="BMC_dom"/>
</dbReference>
<name>A0A429Z5S5_9ENTE</name>
<dbReference type="SMART" id="SM00877">
    <property type="entry name" value="BMC"/>
    <property type="match status" value="1"/>
</dbReference>
<comment type="subcellular location">
    <subcellularLocation>
        <location evidence="1">Bacterial microcompartment</location>
    </subcellularLocation>
</comment>
<evidence type="ECO:0000256" key="2">
    <source>
        <dbReference type="ARBA" id="ARBA00024446"/>
    </source>
</evidence>
<dbReference type="InterPro" id="IPR037233">
    <property type="entry name" value="CcmK-like_sf"/>
</dbReference>
<proteinExistence type="inferred from homology"/>
<gene>
    <name evidence="5" type="ORF">C7P63_07095</name>
</gene>
<keyword evidence="6" id="KW-1185">Reference proteome</keyword>
<sequence>MDAVGMIEVVGYACAVVTADAMVKSNNIKVMDIEKAKGSGWESIKIMGDVASVADAIAVGKERSMRDGKYVTSLVLPRAATDVVGAFMTPSQTEKEVVKEETPVAEPVSELDDHETIEEKDVVEASKEEQPTEAVEEVELTSSAVSDVELVTEDKEPQEVANEEVVDETYTCNLCKDPKCSRKKGEPRKACMHYEELKNKN</sequence>
<protein>
    <recommendedName>
        <fullName evidence="4">BMC domain-containing protein</fullName>
    </recommendedName>
</protein>
<dbReference type="OrthoDB" id="9812608at2"/>